<keyword evidence="1" id="KW-0472">Membrane</keyword>
<organism evidence="2 3">
    <name type="scientific">Streptomyces galilaeus</name>
    <dbReference type="NCBI Taxonomy" id="33899"/>
    <lineage>
        <taxon>Bacteria</taxon>
        <taxon>Bacillati</taxon>
        <taxon>Actinomycetota</taxon>
        <taxon>Actinomycetes</taxon>
        <taxon>Kitasatosporales</taxon>
        <taxon>Streptomycetaceae</taxon>
        <taxon>Streptomyces</taxon>
    </lineage>
</organism>
<comment type="caution">
    <text evidence="2">The sequence shown here is derived from an EMBL/GenBank/DDBJ whole genome shotgun (WGS) entry which is preliminary data.</text>
</comment>
<reference evidence="2 3" key="1">
    <citation type="submission" date="2024-12" db="EMBL/GenBank/DDBJ databases">
        <title>Forecasting of Potato common scab and diversities of Pathogenic streptomyces spp. in china.</title>
        <authorList>
            <person name="Handique U."/>
            <person name="Wu J."/>
        </authorList>
    </citation>
    <scope>NUCLEOTIDE SEQUENCE [LARGE SCALE GENOMIC DNA]</scope>
    <source>
        <strain evidence="2 3">ZRIMU1585</strain>
    </source>
</reference>
<keyword evidence="1" id="KW-0812">Transmembrane</keyword>
<sequence length="62" mass="6862">MQASSYVEVDGLGAAAKDRYKREEVNPPMWKIARDLMIVAGGHVLAYVVIFWTFPIAAHLTG</sequence>
<evidence type="ECO:0000313" key="2">
    <source>
        <dbReference type="EMBL" id="MFM9649113.1"/>
    </source>
</evidence>
<dbReference type="RefSeq" id="WP_369277434.1">
    <property type="nucleotide sequence ID" value="NZ_JBJVMW010000011.1"/>
</dbReference>
<evidence type="ECO:0000256" key="1">
    <source>
        <dbReference type="SAM" id="Phobius"/>
    </source>
</evidence>
<keyword evidence="3" id="KW-1185">Reference proteome</keyword>
<protein>
    <submittedName>
        <fullName evidence="2">Uncharacterized protein</fullName>
    </submittedName>
</protein>
<gene>
    <name evidence="2" type="ORF">ACKI1S_23575</name>
</gene>
<dbReference type="Proteomes" id="UP001631993">
    <property type="component" value="Unassembled WGS sequence"/>
</dbReference>
<name>A0ABW9IKX1_STRGJ</name>
<accession>A0ABW9IKX1</accession>
<feature type="transmembrane region" description="Helical" evidence="1">
    <location>
        <begin position="36"/>
        <end position="58"/>
    </location>
</feature>
<keyword evidence="1" id="KW-1133">Transmembrane helix</keyword>
<evidence type="ECO:0000313" key="3">
    <source>
        <dbReference type="Proteomes" id="UP001631993"/>
    </source>
</evidence>
<proteinExistence type="predicted"/>
<dbReference type="EMBL" id="JBJVNE010000011">
    <property type="protein sequence ID" value="MFM9649113.1"/>
    <property type="molecule type" value="Genomic_DNA"/>
</dbReference>